<dbReference type="GO" id="GO:0042597">
    <property type="term" value="C:periplasmic space"/>
    <property type="evidence" value="ECO:0007669"/>
    <property type="project" value="UniProtKB-SubCell"/>
</dbReference>
<dbReference type="PANTHER" id="PTHR39192:SF1">
    <property type="entry name" value="IRON UPTAKE SYSTEM COMPONENT EFEO"/>
    <property type="match status" value="1"/>
</dbReference>
<evidence type="ECO:0000259" key="3">
    <source>
        <dbReference type="Pfam" id="PF09375"/>
    </source>
</evidence>
<dbReference type="NCBIfam" id="NF007697">
    <property type="entry name" value="PRK10378.1"/>
    <property type="match status" value="1"/>
</dbReference>
<dbReference type="AlphaFoldDB" id="A0A949PLB6"/>
<dbReference type="InterPro" id="IPR018976">
    <property type="entry name" value="Imelysin-like"/>
</dbReference>
<evidence type="ECO:0000259" key="4">
    <source>
        <dbReference type="Pfam" id="PF13473"/>
    </source>
</evidence>
<comment type="caution">
    <text evidence="5">The sequence shown here is derived from an EMBL/GenBank/DDBJ whole genome shotgun (WGS) entry which is preliminary data.</text>
</comment>
<protein>
    <submittedName>
        <fullName evidence="5">Iron uptake system protein EfeO</fullName>
    </submittedName>
</protein>
<keyword evidence="2" id="KW-0812">Transmembrane</keyword>
<evidence type="ECO:0000313" key="5">
    <source>
        <dbReference type="EMBL" id="MBV2143153.1"/>
    </source>
</evidence>
<keyword evidence="2" id="KW-1133">Transmembrane helix</keyword>
<keyword evidence="2" id="KW-0472">Membrane</keyword>
<comment type="subcellular location">
    <subcellularLocation>
        <location evidence="1">Periplasm</location>
    </subcellularLocation>
</comment>
<dbReference type="CDD" id="cd14656">
    <property type="entry name" value="Imelysin-like_EfeO"/>
    <property type="match status" value="1"/>
</dbReference>
<proteinExistence type="predicted"/>
<feature type="domain" description="EfeO-type cupredoxin-like" evidence="4">
    <location>
        <begin position="35"/>
        <end position="138"/>
    </location>
</feature>
<dbReference type="InterPro" id="IPR050894">
    <property type="entry name" value="EfeM/EfeO_iron_uptake"/>
</dbReference>
<dbReference type="Pfam" id="PF13473">
    <property type="entry name" value="Cupredoxin_1"/>
    <property type="match status" value="1"/>
</dbReference>
<evidence type="ECO:0000313" key="6">
    <source>
        <dbReference type="Proteomes" id="UP000752297"/>
    </source>
</evidence>
<evidence type="ECO:0000256" key="2">
    <source>
        <dbReference type="SAM" id="Phobius"/>
    </source>
</evidence>
<feature type="domain" description="Imelysin-like" evidence="3">
    <location>
        <begin position="160"/>
        <end position="391"/>
    </location>
</feature>
<reference evidence="5 6" key="1">
    <citation type="submission" date="2021-06" db="EMBL/GenBank/DDBJ databases">
        <title>Falsochrobactrum tianjin sp.nov., a new petroleum-degrading bacteria isolated from oily soils.</title>
        <authorList>
            <person name="Chen G."/>
            <person name="Chen H."/>
            <person name="Tian J."/>
            <person name="Qing J."/>
            <person name="Zhong L."/>
            <person name="Ma W."/>
            <person name="Song Y."/>
            <person name="Cui X."/>
            <person name="Yan B."/>
        </authorList>
    </citation>
    <scope>NUCLEOTIDE SEQUENCE [LARGE SCALE GENOMIC DNA]</scope>
    <source>
        <strain evidence="5 6">TDYN1</strain>
    </source>
</reference>
<evidence type="ECO:0000256" key="1">
    <source>
        <dbReference type="ARBA" id="ARBA00004418"/>
    </source>
</evidence>
<accession>A0A949PLB6</accession>
<feature type="transmembrane region" description="Helical" evidence="2">
    <location>
        <begin position="20"/>
        <end position="39"/>
    </location>
</feature>
<dbReference type="InterPro" id="IPR034981">
    <property type="entry name" value="Imelysin-like_EfeO/Algp7"/>
</dbReference>
<keyword evidence="6" id="KW-1185">Reference proteome</keyword>
<dbReference type="NCBIfam" id="NF041757">
    <property type="entry name" value="EfeO"/>
    <property type="match status" value="1"/>
</dbReference>
<dbReference type="Proteomes" id="UP000752297">
    <property type="component" value="Unassembled WGS sequence"/>
</dbReference>
<dbReference type="RefSeq" id="WP_217677156.1">
    <property type="nucleotide sequence ID" value="NZ_JAHRVA010000002.1"/>
</dbReference>
<organism evidence="5 6">
    <name type="scientific">Falsochrobactrum tianjinense</name>
    <dbReference type="NCBI Taxonomy" id="2706015"/>
    <lineage>
        <taxon>Bacteria</taxon>
        <taxon>Pseudomonadati</taxon>
        <taxon>Pseudomonadota</taxon>
        <taxon>Alphaproteobacteria</taxon>
        <taxon>Hyphomicrobiales</taxon>
        <taxon>Brucellaceae</taxon>
        <taxon>Falsochrobactrum</taxon>
    </lineage>
</organism>
<dbReference type="InterPro" id="IPR053377">
    <property type="entry name" value="Iron_uptake_EfeM/EfeO"/>
</dbReference>
<dbReference type="PANTHER" id="PTHR39192">
    <property type="entry name" value="IRON UPTAKE SYSTEM COMPONENT EFEO"/>
    <property type="match status" value="1"/>
</dbReference>
<dbReference type="InterPro" id="IPR028096">
    <property type="entry name" value="EfeO_Cupredoxin"/>
</dbReference>
<name>A0A949PLB6_9HYPH</name>
<dbReference type="Pfam" id="PF09375">
    <property type="entry name" value="Peptidase_M75"/>
    <property type="match status" value="1"/>
</dbReference>
<dbReference type="EMBL" id="JAHRVA010000002">
    <property type="protein sequence ID" value="MBV2143153.1"/>
    <property type="molecule type" value="Genomic_DNA"/>
</dbReference>
<gene>
    <name evidence="5" type="primary">efeO</name>
    <name evidence="5" type="ORF">KUG47_06550</name>
</gene>
<sequence>MTNPKSPKPTEPFSRNLVRIVLALAVVLVVAAGAAFFYASRLSDTSRHADIGGKVQVVINARNCQPNELTVPAGRTVFEIVNQSDRSVEWEILDGVMVLEERENIAPGFKQTLAAKLSPGEYQVTCGLLSNPRGKLIVTPSAFSEAEKGKLPLTAFLGGLAEYQIYLAKKVAEFQNTVAHLSSAISRGDWEAAKLAYGPARAAYARIAPVSESFSDLDTAINARADYFEKREQDPAFGGLHRLEYGLFVDNTSDGLEPVAAKLVQDTQALKERIRSLRISPDRLLAGTASALNRFASTAADSGDDRYAHTDLQAFAGLIEGSAKTADVLRPIVIKAVPKAFEGIDQQMIAVKALLKTNADNGSYKIYNTLSPEEKGKVKEGASGLADQFSKLRDQLGVD</sequence>